<dbReference type="PANTHER" id="PTHR42756:SF1">
    <property type="entry name" value="TRANSCRIPTIONAL REPRESSOR OF EMRAB OPERON"/>
    <property type="match status" value="1"/>
</dbReference>
<feature type="domain" description="HTH marR-type" evidence="4">
    <location>
        <begin position="13"/>
        <end position="143"/>
    </location>
</feature>
<evidence type="ECO:0000313" key="6">
    <source>
        <dbReference type="Proteomes" id="UP000051733"/>
    </source>
</evidence>
<accession>A0A0R2A114</accession>
<evidence type="ECO:0000256" key="2">
    <source>
        <dbReference type="ARBA" id="ARBA00023125"/>
    </source>
</evidence>
<sequence length="147" mass="16397">MIFLTTTSNATAISDLIRSISLTQRRQINQRLTATSHITDQQAMILSFIGAHPGLIQKQIVTLTQRRAATVSALLKKLEDAELITRTIPANNTRNKQLFLTDQGQQVVSDFTTIRHDVQAPLTAKLSAKQQEKLIKYLNLALQGMDD</sequence>
<evidence type="ECO:0000259" key="4">
    <source>
        <dbReference type="PROSITE" id="PS50995"/>
    </source>
</evidence>
<evidence type="ECO:0000313" key="5">
    <source>
        <dbReference type="EMBL" id="KRM60351.1"/>
    </source>
</evidence>
<organism evidence="5 6">
    <name type="scientific">Paucilactobacillus vaccinostercus DSM 20634</name>
    <dbReference type="NCBI Taxonomy" id="1423813"/>
    <lineage>
        <taxon>Bacteria</taxon>
        <taxon>Bacillati</taxon>
        <taxon>Bacillota</taxon>
        <taxon>Bacilli</taxon>
        <taxon>Lactobacillales</taxon>
        <taxon>Lactobacillaceae</taxon>
        <taxon>Paucilactobacillus</taxon>
    </lineage>
</organism>
<dbReference type="SUPFAM" id="SSF46785">
    <property type="entry name" value="Winged helix' DNA-binding domain"/>
    <property type="match status" value="1"/>
</dbReference>
<dbReference type="PATRIC" id="fig|1423813.3.peg.791"/>
<keyword evidence="1" id="KW-0805">Transcription regulation</keyword>
<evidence type="ECO:0000256" key="1">
    <source>
        <dbReference type="ARBA" id="ARBA00023015"/>
    </source>
</evidence>
<dbReference type="InterPro" id="IPR036390">
    <property type="entry name" value="WH_DNA-bd_sf"/>
</dbReference>
<dbReference type="InterPro" id="IPR000835">
    <property type="entry name" value="HTH_MarR-typ"/>
</dbReference>
<dbReference type="PANTHER" id="PTHR42756">
    <property type="entry name" value="TRANSCRIPTIONAL REGULATOR, MARR"/>
    <property type="match status" value="1"/>
</dbReference>
<evidence type="ECO:0000256" key="3">
    <source>
        <dbReference type="ARBA" id="ARBA00023163"/>
    </source>
</evidence>
<dbReference type="PROSITE" id="PS50995">
    <property type="entry name" value="HTH_MARR_2"/>
    <property type="match status" value="1"/>
</dbReference>
<comment type="caution">
    <text evidence="5">The sequence shown here is derived from an EMBL/GenBank/DDBJ whole genome shotgun (WGS) entry which is preliminary data.</text>
</comment>
<dbReference type="Gene3D" id="1.10.10.10">
    <property type="entry name" value="Winged helix-like DNA-binding domain superfamily/Winged helix DNA-binding domain"/>
    <property type="match status" value="1"/>
</dbReference>
<dbReference type="Proteomes" id="UP000051733">
    <property type="component" value="Unassembled WGS sequence"/>
</dbReference>
<proteinExistence type="predicted"/>
<reference evidence="5 6" key="1">
    <citation type="journal article" date="2015" name="Genome Announc.">
        <title>Expanding the biotechnology potential of lactobacilli through comparative genomics of 213 strains and associated genera.</title>
        <authorList>
            <person name="Sun Z."/>
            <person name="Harris H.M."/>
            <person name="McCann A."/>
            <person name="Guo C."/>
            <person name="Argimon S."/>
            <person name="Zhang W."/>
            <person name="Yang X."/>
            <person name="Jeffery I.B."/>
            <person name="Cooney J.C."/>
            <person name="Kagawa T.F."/>
            <person name="Liu W."/>
            <person name="Song Y."/>
            <person name="Salvetti E."/>
            <person name="Wrobel A."/>
            <person name="Rasinkangas P."/>
            <person name="Parkhill J."/>
            <person name="Rea M.C."/>
            <person name="O'Sullivan O."/>
            <person name="Ritari J."/>
            <person name="Douillard F.P."/>
            <person name="Paul Ross R."/>
            <person name="Yang R."/>
            <person name="Briner A.E."/>
            <person name="Felis G.E."/>
            <person name="de Vos W.M."/>
            <person name="Barrangou R."/>
            <person name="Klaenhammer T.R."/>
            <person name="Caufield P.W."/>
            <person name="Cui Y."/>
            <person name="Zhang H."/>
            <person name="O'Toole P.W."/>
        </authorList>
    </citation>
    <scope>NUCLEOTIDE SEQUENCE [LARGE SCALE GENOMIC DNA]</scope>
    <source>
        <strain evidence="5 6">DSM 20634</strain>
    </source>
</reference>
<keyword evidence="3" id="KW-0804">Transcription</keyword>
<name>A0A0R2A114_9LACO</name>
<dbReference type="GO" id="GO:0003677">
    <property type="term" value="F:DNA binding"/>
    <property type="evidence" value="ECO:0007669"/>
    <property type="project" value="UniProtKB-KW"/>
</dbReference>
<keyword evidence="2" id="KW-0238">DNA-binding</keyword>
<dbReference type="Pfam" id="PF12802">
    <property type="entry name" value="MarR_2"/>
    <property type="match status" value="1"/>
</dbReference>
<dbReference type="STRING" id="1423813.FC26_GL000781"/>
<gene>
    <name evidence="5" type="ORF">FC26_GL000781</name>
</gene>
<dbReference type="EMBL" id="AYYY01000066">
    <property type="protein sequence ID" value="KRM60351.1"/>
    <property type="molecule type" value="Genomic_DNA"/>
</dbReference>
<keyword evidence="6" id="KW-1185">Reference proteome</keyword>
<dbReference type="InterPro" id="IPR036388">
    <property type="entry name" value="WH-like_DNA-bd_sf"/>
</dbReference>
<protein>
    <recommendedName>
        <fullName evidence="4">HTH marR-type domain-containing protein</fullName>
    </recommendedName>
</protein>
<dbReference type="SMART" id="SM00347">
    <property type="entry name" value="HTH_MARR"/>
    <property type="match status" value="1"/>
</dbReference>
<dbReference type="AlphaFoldDB" id="A0A0R2A114"/>
<dbReference type="GO" id="GO:0003700">
    <property type="term" value="F:DNA-binding transcription factor activity"/>
    <property type="evidence" value="ECO:0007669"/>
    <property type="project" value="InterPro"/>
</dbReference>